<dbReference type="Pfam" id="PF12697">
    <property type="entry name" value="Abhydrolase_6"/>
    <property type="match status" value="1"/>
</dbReference>
<protein>
    <recommendedName>
        <fullName evidence="3">Protein phosphatase methylesterase 1</fullName>
        <ecNumber evidence="2">3.1.1.89</ecNumber>
    </recommendedName>
</protein>
<dbReference type="Proteomes" id="UP001142393">
    <property type="component" value="Unassembled WGS sequence"/>
</dbReference>
<dbReference type="InterPro" id="IPR016812">
    <property type="entry name" value="PPase_methylesterase_euk"/>
</dbReference>
<evidence type="ECO:0000256" key="5">
    <source>
        <dbReference type="ARBA" id="ARBA00022801"/>
    </source>
</evidence>
<keyword evidence="10" id="KW-1185">Reference proteome</keyword>
<dbReference type="InterPro" id="IPR010721">
    <property type="entry name" value="UstE-like"/>
</dbReference>
<dbReference type="PANTHER" id="PTHR14189">
    <property type="entry name" value="PROTEIN PHOSPHATASE METHYLESTERASE-1 RELATED"/>
    <property type="match status" value="1"/>
</dbReference>
<sequence length="574" mass="63356">MSPRRIDSGLSCQQFIPHISPWGLSGRRNLLPSVDSGVPFVPFVPAGLEAQLPRNATGSSIAFSPRALVLLTLITLWMFRLSYNTFRRGLFSLKDEDYRWAVLRKQFDERFGSTGGKIVFQIVNLTFIAAIQNVLLVDLLWVLGILAVEFTADKQQFVYQTYKYAFLGQVKETNESEAHTHALRAASAVAWPSLSILFVSSTAYTEAISSSKYPIPYSAYQKRVAMFGSVSLLGLFPLVGLISFSAVLFFGLRPGVEMVSGPVKSLLEYSSMKGVWWRLTTGDATRKKVERINTPPLEAHGTVMAFQHGAGYSGLSFACMAKEITGGECGVLAIDARRHGKTVSTSDQPDEDLSIDVLVNDFVEVIQTVYPDPQASPSLIVHSNLIFPRNDVDSKFQPYKIGGVVVLDVVEGSAIEALPHMNSLLNARPDGFDSVLEEAVEWHVNTKTIRNSTSARISIPAIISPSDSSSPKVPPFIWRTPLRSTAPYWQSWFAGLSNKILAVRTARLLVLAGTDRLDKELVIGQMQGKFQMVVVPGTGHMLHEDGPTRQAEIMVDFWRRNERAVASIKRVGES</sequence>
<feature type="transmembrane region" description="Helical" evidence="7">
    <location>
        <begin position="122"/>
        <end position="148"/>
    </location>
</feature>
<name>A0A9W8NPT6_9AGAR</name>
<proteinExistence type="inferred from homology"/>
<dbReference type="EC" id="3.1.1.89" evidence="2"/>
<dbReference type="EMBL" id="JANVFU010000027">
    <property type="protein sequence ID" value="KAJ3738547.1"/>
    <property type="molecule type" value="Genomic_DNA"/>
</dbReference>
<evidence type="ECO:0000313" key="9">
    <source>
        <dbReference type="EMBL" id="KAJ3738547.1"/>
    </source>
</evidence>
<dbReference type="PANTHER" id="PTHR14189:SF0">
    <property type="entry name" value="PROTEIN PHOSPHATASE METHYLESTERASE 1"/>
    <property type="match status" value="1"/>
</dbReference>
<evidence type="ECO:0000256" key="3">
    <source>
        <dbReference type="ARBA" id="ARBA00020672"/>
    </source>
</evidence>
<dbReference type="SUPFAM" id="SSF53474">
    <property type="entry name" value="alpha/beta-Hydrolases"/>
    <property type="match status" value="1"/>
</dbReference>
<reference evidence="9 10" key="1">
    <citation type="journal article" date="2023" name="Proc. Natl. Acad. Sci. U.S.A.">
        <title>A global phylogenomic analysis of the shiitake genus Lentinula.</title>
        <authorList>
            <person name="Sierra-Patev S."/>
            <person name="Min B."/>
            <person name="Naranjo-Ortiz M."/>
            <person name="Looney B."/>
            <person name="Konkel Z."/>
            <person name="Slot J.C."/>
            <person name="Sakamoto Y."/>
            <person name="Steenwyk J.L."/>
            <person name="Rokas A."/>
            <person name="Carro J."/>
            <person name="Camarero S."/>
            <person name="Ferreira P."/>
            <person name="Molpeceres G."/>
            <person name="Ruiz-Duenas F.J."/>
            <person name="Serrano A."/>
            <person name="Henrissat B."/>
            <person name="Drula E."/>
            <person name="Hughes K.W."/>
            <person name="Mata J.L."/>
            <person name="Ishikawa N.K."/>
            <person name="Vargas-Isla R."/>
            <person name="Ushijima S."/>
            <person name="Smith C.A."/>
            <person name="Donoghue J."/>
            <person name="Ahrendt S."/>
            <person name="Andreopoulos W."/>
            <person name="He G."/>
            <person name="LaButti K."/>
            <person name="Lipzen A."/>
            <person name="Ng V."/>
            <person name="Riley R."/>
            <person name="Sandor L."/>
            <person name="Barry K."/>
            <person name="Martinez A.T."/>
            <person name="Xiao Y."/>
            <person name="Gibbons J.G."/>
            <person name="Terashima K."/>
            <person name="Grigoriev I.V."/>
            <person name="Hibbett D."/>
        </authorList>
    </citation>
    <scope>NUCLEOTIDE SEQUENCE [LARGE SCALE GENOMIC DNA]</scope>
    <source>
        <strain evidence="9 10">TFB7810</strain>
    </source>
</reference>
<evidence type="ECO:0000256" key="7">
    <source>
        <dbReference type="SAM" id="Phobius"/>
    </source>
</evidence>
<gene>
    <name evidence="9" type="ORF">DFH05DRAFT_1598023</name>
</gene>
<dbReference type="AlphaFoldDB" id="A0A9W8NPT6"/>
<evidence type="ECO:0000256" key="4">
    <source>
        <dbReference type="ARBA" id="ARBA00022487"/>
    </source>
</evidence>
<evidence type="ECO:0000256" key="2">
    <source>
        <dbReference type="ARBA" id="ARBA00013111"/>
    </source>
</evidence>
<organism evidence="9 10">
    <name type="scientific">Lentinula detonsa</name>
    <dbReference type="NCBI Taxonomy" id="2804962"/>
    <lineage>
        <taxon>Eukaryota</taxon>
        <taxon>Fungi</taxon>
        <taxon>Dikarya</taxon>
        <taxon>Basidiomycota</taxon>
        <taxon>Agaricomycotina</taxon>
        <taxon>Agaricomycetes</taxon>
        <taxon>Agaricomycetidae</taxon>
        <taxon>Agaricales</taxon>
        <taxon>Marasmiineae</taxon>
        <taxon>Omphalotaceae</taxon>
        <taxon>Lentinula</taxon>
    </lineage>
</organism>
<evidence type="ECO:0000256" key="6">
    <source>
        <dbReference type="ARBA" id="ARBA00049203"/>
    </source>
</evidence>
<dbReference type="InterPro" id="IPR029058">
    <property type="entry name" value="AB_hydrolase_fold"/>
</dbReference>
<keyword evidence="7" id="KW-0472">Membrane</keyword>
<keyword evidence="4" id="KW-0719">Serine esterase</keyword>
<dbReference type="GO" id="GO:0051723">
    <property type="term" value="F:protein methylesterase activity"/>
    <property type="evidence" value="ECO:0007669"/>
    <property type="project" value="UniProtKB-EC"/>
</dbReference>
<dbReference type="Gene3D" id="3.40.50.1820">
    <property type="entry name" value="alpha/beta hydrolase"/>
    <property type="match status" value="2"/>
</dbReference>
<evidence type="ECO:0000256" key="1">
    <source>
        <dbReference type="ARBA" id="ARBA00008645"/>
    </source>
</evidence>
<comment type="caution">
    <text evidence="9">The sequence shown here is derived from an EMBL/GenBank/DDBJ whole genome shotgun (WGS) entry which is preliminary data.</text>
</comment>
<keyword evidence="7" id="KW-1133">Transmembrane helix</keyword>
<dbReference type="InterPro" id="IPR000073">
    <property type="entry name" value="AB_hydrolase_1"/>
</dbReference>
<comment type="similarity">
    <text evidence="1">Belongs to the AB hydrolase superfamily.</text>
</comment>
<dbReference type="Pfam" id="PF06966">
    <property type="entry name" value="DUF1295"/>
    <property type="match status" value="1"/>
</dbReference>
<feature type="transmembrane region" description="Helical" evidence="7">
    <location>
        <begin position="61"/>
        <end position="79"/>
    </location>
</feature>
<keyword evidence="7" id="KW-0812">Transmembrane</keyword>
<accession>A0A9W8NPT6</accession>
<comment type="catalytic activity">
    <reaction evidence="6">
        <text>[phosphatase 2A protein]-C-terminal L-leucine methyl ester + H2O = [phosphatase 2A protein]-C-terminal L-leucine + methanol + H(+)</text>
        <dbReference type="Rhea" id="RHEA:48548"/>
        <dbReference type="Rhea" id="RHEA-COMP:12134"/>
        <dbReference type="Rhea" id="RHEA-COMP:12135"/>
        <dbReference type="ChEBI" id="CHEBI:15377"/>
        <dbReference type="ChEBI" id="CHEBI:15378"/>
        <dbReference type="ChEBI" id="CHEBI:17790"/>
        <dbReference type="ChEBI" id="CHEBI:90516"/>
        <dbReference type="ChEBI" id="CHEBI:90517"/>
        <dbReference type="EC" id="3.1.1.89"/>
    </reaction>
</comment>
<feature type="domain" description="AB hydrolase-1" evidence="8">
    <location>
        <begin position="308"/>
        <end position="550"/>
    </location>
</feature>
<evidence type="ECO:0000313" key="10">
    <source>
        <dbReference type="Proteomes" id="UP001142393"/>
    </source>
</evidence>
<evidence type="ECO:0000259" key="8">
    <source>
        <dbReference type="Pfam" id="PF12697"/>
    </source>
</evidence>
<feature type="transmembrane region" description="Helical" evidence="7">
    <location>
        <begin position="224"/>
        <end position="252"/>
    </location>
</feature>
<keyword evidence="5" id="KW-0378">Hydrolase</keyword>